<organism evidence="2 3">
    <name type="scientific">Eumeta variegata</name>
    <name type="common">Bagworm moth</name>
    <name type="synonym">Eumeta japonica</name>
    <dbReference type="NCBI Taxonomy" id="151549"/>
    <lineage>
        <taxon>Eukaryota</taxon>
        <taxon>Metazoa</taxon>
        <taxon>Ecdysozoa</taxon>
        <taxon>Arthropoda</taxon>
        <taxon>Hexapoda</taxon>
        <taxon>Insecta</taxon>
        <taxon>Pterygota</taxon>
        <taxon>Neoptera</taxon>
        <taxon>Endopterygota</taxon>
        <taxon>Lepidoptera</taxon>
        <taxon>Glossata</taxon>
        <taxon>Ditrysia</taxon>
        <taxon>Tineoidea</taxon>
        <taxon>Psychidae</taxon>
        <taxon>Oiketicinae</taxon>
        <taxon>Eumeta</taxon>
    </lineage>
</organism>
<dbReference type="Proteomes" id="UP000299102">
    <property type="component" value="Unassembled WGS sequence"/>
</dbReference>
<sequence length="78" mass="9219">MKIALQKYVRGVLRRVVTTTLWHRRALDHDSRELQVSTIQRMKQRYEISLESVAMAQNKNAEEKKMSESTHGRRFGEC</sequence>
<name>A0A4C1T6M6_EUMVA</name>
<dbReference type="AlphaFoldDB" id="A0A4C1T6M6"/>
<protein>
    <submittedName>
        <fullName evidence="2">Uncharacterized protein</fullName>
    </submittedName>
</protein>
<reference evidence="2 3" key="1">
    <citation type="journal article" date="2019" name="Commun. Biol.">
        <title>The bagworm genome reveals a unique fibroin gene that provides high tensile strength.</title>
        <authorList>
            <person name="Kono N."/>
            <person name="Nakamura H."/>
            <person name="Ohtoshi R."/>
            <person name="Tomita M."/>
            <person name="Numata K."/>
            <person name="Arakawa K."/>
        </authorList>
    </citation>
    <scope>NUCLEOTIDE SEQUENCE [LARGE SCALE GENOMIC DNA]</scope>
</reference>
<evidence type="ECO:0000256" key="1">
    <source>
        <dbReference type="SAM" id="MobiDB-lite"/>
    </source>
</evidence>
<feature type="compositionally biased region" description="Basic and acidic residues" evidence="1">
    <location>
        <begin position="60"/>
        <end position="78"/>
    </location>
</feature>
<comment type="caution">
    <text evidence="2">The sequence shown here is derived from an EMBL/GenBank/DDBJ whole genome shotgun (WGS) entry which is preliminary data.</text>
</comment>
<evidence type="ECO:0000313" key="3">
    <source>
        <dbReference type="Proteomes" id="UP000299102"/>
    </source>
</evidence>
<feature type="region of interest" description="Disordered" evidence="1">
    <location>
        <begin position="59"/>
        <end position="78"/>
    </location>
</feature>
<dbReference type="EMBL" id="BGZK01000037">
    <property type="protein sequence ID" value="GBP09845.1"/>
    <property type="molecule type" value="Genomic_DNA"/>
</dbReference>
<keyword evidence="3" id="KW-1185">Reference proteome</keyword>
<evidence type="ECO:0000313" key="2">
    <source>
        <dbReference type="EMBL" id="GBP09845.1"/>
    </source>
</evidence>
<gene>
    <name evidence="2" type="ORF">EVAR_81107_1</name>
</gene>
<proteinExistence type="predicted"/>
<accession>A0A4C1T6M6</accession>